<sequence>MSLTDTHALAEPASCYAPCVAARAATGRETFSLRLPLRHSGARTVRIACEWQGPVDGPVLLVAGGISAHRHVAASPAYPEAGWWDAQVGAGKALDTERFRVVAIDWLGSDGSLDVAIDSADQADAFAAVLDHLGIDRADAFIGCSYGAMVGLQFAARHGARLGRLIAISGADRPHPYSSAWRALQRNIVALGRNESASREALSLARQLAMLSYRTPEEFAERFDAPVALIDGVARCASADYLESCGQKYVARTAPTAFLRLSESIDLHAVDAATITVPSVVVAIDEDRLVPLHTLEALAGKLGARCRLERVSSPFGHDAFLTEPARIAAILTGALCGGAA</sequence>
<dbReference type="NCBIfam" id="NF006449">
    <property type="entry name" value="PRK08775.1"/>
    <property type="match status" value="1"/>
</dbReference>
<dbReference type="Pfam" id="PF00561">
    <property type="entry name" value="Abhydrolase_1"/>
    <property type="match status" value="1"/>
</dbReference>
<feature type="active site" evidence="2">
    <location>
        <position position="287"/>
    </location>
</feature>
<dbReference type="SUPFAM" id="SSF53474">
    <property type="entry name" value="alpha/beta-Hydrolases"/>
    <property type="match status" value="1"/>
</dbReference>
<dbReference type="PANTHER" id="PTHR32268:SF11">
    <property type="entry name" value="HOMOSERINE O-ACETYLTRANSFERASE"/>
    <property type="match status" value="1"/>
</dbReference>
<dbReference type="InterPro" id="IPR008220">
    <property type="entry name" value="HAT_MetX-like"/>
</dbReference>
<dbReference type="eggNOG" id="COG2021">
    <property type="taxonomic scope" value="Bacteria"/>
</dbReference>
<dbReference type="AlphaFoldDB" id="A0A091AUW9"/>
<dbReference type="Gene3D" id="3.40.50.1820">
    <property type="entry name" value="alpha/beta hydrolase"/>
    <property type="match status" value="1"/>
</dbReference>
<dbReference type="GO" id="GO:0004414">
    <property type="term" value="F:homoserine O-acetyltransferase activity"/>
    <property type="evidence" value="ECO:0007669"/>
    <property type="project" value="TreeGrafter"/>
</dbReference>
<feature type="active site" description="Nucleophile" evidence="2">
    <location>
        <position position="145"/>
    </location>
</feature>
<keyword evidence="5" id="KW-1185">Reference proteome</keyword>
<dbReference type="PANTHER" id="PTHR32268">
    <property type="entry name" value="HOMOSERINE O-ACETYLTRANSFERASE"/>
    <property type="match status" value="1"/>
</dbReference>
<dbReference type="OrthoDB" id="9800754at2"/>
<dbReference type="InterPro" id="IPR029058">
    <property type="entry name" value="AB_hydrolase_fold"/>
</dbReference>
<gene>
    <name evidence="4" type="ORF">N789_06640</name>
</gene>
<comment type="caution">
    <text evidence="4">The sequence shown here is derived from an EMBL/GenBank/DDBJ whole genome shotgun (WGS) entry which is preliminary data.</text>
</comment>
<accession>A0A091AUW9</accession>
<dbReference type="EMBL" id="AVCI01000003">
    <property type="protein sequence ID" value="KFN44088.1"/>
    <property type="molecule type" value="Genomic_DNA"/>
</dbReference>
<dbReference type="RefSeq" id="WP_022969399.1">
    <property type="nucleotide sequence ID" value="NZ_ATVD01000003.1"/>
</dbReference>
<protein>
    <recommendedName>
        <fullName evidence="3">AB hydrolase-1 domain-containing protein</fullName>
    </recommendedName>
</protein>
<dbReference type="PATRIC" id="fig|1121015.4.peg.817"/>
<keyword evidence="1" id="KW-0808">Transferase</keyword>
<dbReference type="GO" id="GO:0009086">
    <property type="term" value="P:methionine biosynthetic process"/>
    <property type="evidence" value="ECO:0007669"/>
    <property type="project" value="TreeGrafter"/>
</dbReference>
<dbReference type="STRING" id="1121015.GCA_000420545_01782"/>
<feature type="active site" evidence="2">
    <location>
        <position position="317"/>
    </location>
</feature>
<reference evidence="4 5" key="1">
    <citation type="submission" date="2013-09" db="EMBL/GenBank/DDBJ databases">
        <title>Genome sequencing of Arenimonas oryziterrae.</title>
        <authorList>
            <person name="Chen F."/>
            <person name="Wang G."/>
        </authorList>
    </citation>
    <scope>NUCLEOTIDE SEQUENCE [LARGE SCALE GENOMIC DNA]</scope>
    <source>
        <strain evidence="4 5">YC6267</strain>
    </source>
</reference>
<evidence type="ECO:0000256" key="1">
    <source>
        <dbReference type="ARBA" id="ARBA00022679"/>
    </source>
</evidence>
<feature type="domain" description="AB hydrolase-1" evidence="3">
    <location>
        <begin position="81"/>
        <end position="324"/>
    </location>
</feature>
<evidence type="ECO:0000259" key="3">
    <source>
        <dbReference type="Pfam" id="PF00561"/>
    </source>
</evidence>
<evidence type="ECO:0000313" key="5">
    <source>
        <dbReference type="Proteomes" id="UP000029385"/>
    </source>
</evidence>
<dbReference type="Proteomes" id="UP000029385">
    <property type="component" value="Unassembled WGS sequence"/>
</dbReference>
<evidence type="ECO:0000313" key="4">
    <source>
        <dbReference type="EMBL" id="KFN44088.1"/>
    </source>
</evidence>
<organism evidence="4 5">
    <name type="scientific">Arenimonas oryziterrae DSM 21050 = YC6267</name>
    <dbReference type="NCBI Taxonomy" id="1121015"/>
    <lineage>
        <taxon>Bacteria</taxon>
        <taxon>Pseudomonadati</taxon>
        <taxon>Pseudomonadota</taxon>
        <taxon>Gammaproteobacteria</taxon>
        <taxon>Lysobacterales</taxon>
        <taxon>Lysobacteraceae</taxon>
        <taxon>Arenimonas</taxon>
    </lineage>
</organism>
<proteinExistence type="predicted"/>
<name>A0A091AUW9_9GAMM</name>
<evidence type="ECO:0000256" key="2">
    <source>
        <dbReference type="PIRSR" id="PIRSR000443-1"/>
    </source>
</evidence>
<dbReference type="InterPro" id="IPR000073">
    <property type="entry name" value="AB_hydrolase_1"/>
</dbReference>
<dbReference type="GO" id="GO:0009092">
    <property type="term" value="P:homoserine metabolic process"/>
    <property type="evidence" value="ECO:0007669"/>
    <property type="project" value="TreeGrafter"/>
</dbReference>
<dbReference type="PIRSF" id="PIRSF000443">
    <property type="entry name" value="Homoser_Ac_trans"/>
    <property type="match status" value="1"/>
</dbReference>